<protein>
    <submittedName>
        <fullName evidence="1">Uncharacterized protein</fullName>
    </submittedName>
</protein>
<organism evidence="1 2">
    <name type="scientific">Planobispora siamensis</name>
    <dbReference type="NCBI Taxonomy" id="936338"/>
    <lineage>
        <taxon>Bacteria</taxon>
        <taxon>Bacillati</taxon>
        <taxon>Actinomycetota</taxon>
        <taxon>Actinomycetes</taxon>
        <taxon>Streptosporangiales</taxon>
        <taxon>Streptosporangiaceae</taxon>
        <taxon>Planobispora</taxon>
    </lineage>
</organism>
<name>A0A8J3WHU6_9ACTN</name>
<sequence length="162" mass="17434">MAGLAAAALPLTGAGGLAMPDSLLSALIGQELGSVVFVRDYLQLDFDGPRLTLFVWPQVSVDSTVHSMGDPGYRDTLCALIGHTVLTTAESPDAGLVVGFGRGSVTLKPEPSHLEGLEIAMLGGFTDREDWMVWRPDEYPFDAPKRPLHLYPARSPAFPDQR</sequence>
<keyword evidence="2" id="KW-1185">Reference proteome</keyword>
<dbReference type="EMBL" id="BOOJ01000007">
    <property type="protein sequence ID" value="GIH89928.1"/>
    <property type="molecule type" value="Genomic_DNA"/>
</dbReference>
<gene>
    <name evidence="1" type="ORF">Psi01_05580</name>
</gene>
<dbReference type="AlphaFoldDB" id="A0A8J3WHU6"/>
<proteinExistence type="predicted"/>
<dbReference type="Proteomes" id="UP000619788">
    <property type="component" value="Unassembled WGS sequence"/>
</dbReference>
<accession>A0A8J3WHU6</accession>
<evidence type="ECO:0000313" key="2">
    <source>
        <dbReference type="Proteomes" id="UP000619788"/>
    </source>
</evidence>
<comment type="caution">
    <text evidence="1">The sequence shown here is derived from an EMBL/GenBank/DDBJ whole genome shotgun (WGS) entry which is preliminary data.</text>
</comment>
<evidence type="ECO:0000313" key="1">
    <source>
        <dbReference type="EMBL" id="GIH89928.1"/>
    </source>
</evidence>
<dbReference type="RefSeq" id="WP_204062313.1">
    <property type="nucleotide sequence ID" value="NZ_BOOJ01000007.1"/>
</dbReference>
<reference evidence="1 2" key="1">
    <citation type="submission" date="2021-01" db="EMBL/GenBank/DDBJ databases">
        <title>Whole genome shotgun sequence of Planobispora siamensis NBRC 107568.</title>
        <authorList>
            <person name="Komaki H."/>
            <person name="Tamura T."/>
        </authorList>
    </citation>
    <scope>NUCLEOTIDE SEQUENCE [LARGE SCALE GENOMIC DNA]</scope>
    <source>
        <strain evidence="1 2">NBRC 107568</strain>
    </source>
</reference>